<comment type="caution">
    <text evidence="1">The sequence shown here is derived from an EMBL/GenBank/DDBJ whole genome shotgun (WGS) entry which is preliminary data.</text>
</comment>
<keyword evidence="2" id="KW-1185">Reference proteome</keyword>
<name>A0A812MWT3_SYMPI</name>
<dbReference type="AlphaFoldDB" id="A0A812MWT3"/>
<evidence type="ECO:0000313" key="1">
    <source>
        <dbReference type="EMBL" id="CAE7283509.1"/>
    </source>
</evidence>
<evidence type="ECO:0000313" key="2">
    <source>
        <dbReference type="Proteomes" id="UP000649617"/>
    </source>
</evidence>
<accession>A0A812MWT3</accession>
<dbReference type="EMBL" id="CAJNIZ010009546">
    <property type="protein sequence ID" value="CAE7283509.1"/>
    <property type="molecule type" value="Genomic_DNA"/>
</dbReference>
<organism evidence="1 2">
    <name type="scientific">Symbiodinium pilosum</name>
    <name type="common">Dinoflagellate</name>
    <dbReference type="NCBI Taxonomy" id="2952"/>
    <lineage>
        <taxon>Eukaryota</taxon>
        <taxon>Sar</taxon>
        <taxon>Alveolata</taxon>
        <taxon>Dinophyceae</taxon>
        <taxon>Suessiales</taxon>
        <taxon>Symbiodiniaceae</taxon>
        <taxon>Symbiodinium</taxon>
    </lineage>
</organism>
<protein>
    <submittedName>
        <fullName evidence="1">CBS protein</fullName>
    </submittedName>
</protein>
<proteinExistence type="predicted"/>
<sequence>MPAGSLRSALDTSFLAASSGAELRSKVGSPLDVRSTDPVEDFAAWLLRLGGAVKQTILDWTHWPLPSGINPSERNEFFGWAGPERPLGPQDANEAARLHAGLPMTEPHAPAPLTGPVRPRHSGINMWHPTARNALYYEINNPNAPNRPPDWPRGVDWPPRAIIDKNGKWWPPPGWANGAGAEKGCELGYWTYSCGWRNREEAKMLLPYGGALATSWQKWATSHADFLPKKREKMRTSWSGCVAFNRACKARRSLREQRRC</sequence>
<reference evidence="1" key="1">
    <citation type="submission" date="2021-02" db="EMBL/GenBank/DDBJ databases">
        <authorList>
            <person name="Dougan E. K."/>
            <person name="Rhodes N."/>
            <person name="Thang M."/>
            <person name="Chan C."/>
        </authorList>
    </citation>
    <scope>NUCLEOTIDE SEQUENCE</scope>
</reference>
<dbReference type="Proteomes" id="UP000649617">
    <property type="component" value="Unassembled WGS sequence"/>
</dbReference>
<gene>
    <name evidence="1" type="primary">CBS</name>
    <name evidence="1" type="ORF">SPIL2461_LOCUS6364</name>
</gene>